<dbReference type="EMBL" id="SOCE01000001">
    <property type="protein sequence ID" value="TDU91760.1"/>
    <property type="molecule type" value="Genomic_DNA"/>
</dbReference>
<dbReference type="RefSeq" id="WP_133981453.1">
    <property type="nucleotide sequence ID" value="NZ_SOCE01000001.1"/>
</dbReference>
<comment type="caution">
    <text evidence="1">The sequence shown here is derived from an EMBL/GenBank/DDBJ whole genome shotgun (WGS) entry which is preliminary data.</text>
</comment>
<protein>
    <submittedName>
        <fullName evidence="1">Uncharacterized protein</fullName>
    </submittedName>
</protein>
<reference evidence="1 2" key="1">
    <citation type="submission" date="2019-03" db="EMBL/GenBank/DDBJ databases">
        <title>Genomic Encyclopedia of Type Strains, Phase III (KMG-III): the genomes of soil and plant-associated and newly described type strains.</title>
        <authorList>
            <person name="Whitman W."/>
        </authorList>
    </citation>
    <scope>NUCLEOTIDE SEQUENCE [LARGE SCALE GENOMIC DNA]</scope>
    <source>
        <strain evidence="1 2">VKM Ac-2575</strain>
    </source>
</reference>
<dbReference type="Pfam" id="PF24741">
    <property type="entry name" value="AlkZ-rel"/>
    <property type="match status" value="1"/>
</dbReference>
<dbReference type="OrthoDB" id="3348334at2"/>
<evidence type="ECO:0000313" key="1">
    <source>
        <dbReference type="EMBL" id="TDU91760.1"/>
    </source>
</evidence>
<keyword evidence="2" id="KW-1185">Reference proteome</keyword>
<sequence>MPSAVELARRWWVRGRRIGSVERAGKFIDDVGFALLFPAPKPIAPSLWEAVADEDDEPFGSGMGENEQRVWTWKDELPRRGLAWYGAYLGGRGSFLSPALLAALYPGDGELDDHERLDLSPAAHEIAAALAVEPLSSATLRQLLGDKNRYQRAIGELQKNLLVTTAGVQESSNGWPAALLTLTCEQFDVGGGTDHRAAAAQYLDTMLTATPTELARAFRWSSAQARAVLGELADTGHAVADGNRYRPS</sequence>
<dbReference type="InterPro" id="IPR056298">
    <property type="entry name" value="AlkZ-rel"/>
</dbReference>
<name>A0A4R7THJ4_9ACTN</name>
<organism evidence="1 2">
    <name type="scientific">Kribbella voronezhensis</name>
    <dbReference type="NCBI Taxonomy" id="2512212"/>
    <lineage>
        <taxon>Bacteria</taxon>
        <taxon>Bacillati</taxon>
        <taxon>Actinomycetota</taxon>
        <taxon>Actinomycetes</taxon>
        <taxon>Propionibacteriales</taxon>
        <taxon>Kribbellaceae</taxon>
        <taxon>Kribbella</taxon>
    </lineage>
</organism>
<evidence type="ECO:0000313" key="2">
    <source>
        <dbReference type="Proteomes" id="UP000295151"/>
    </source>
</evidence>
<accession>A0A4R7THJ4</accession>
<gene>
    <name evidence="1" type="ORF">EV138_5373</name>
</gene>
<dbReference type="Proteomes" id="UP000295151">
    <property type="component" value="Unassembled WGS sequence"/>
</dbReference>
<proteinExistence type="predicted"/>
<dbReference type="AlphaFoldDB" id="A0A4R7THJ4"/>